<evidence type="ECO:0000256" key="1">
    <source>
        <dbReference type="SAM" id="MobiDB-lite"/>
    </source>
</evidence>
<dbReference type="EMBL" id="BRYB01000261">
    <property type="protein sequence ID" value="GMI26521.1"/>
    <property type="molecule type" value="Genomic_DNA"/>
</dbReference>
<keyword evidence="4" id="KW-1185">Reference proteome</keyword>
<evidence type="ECO:0000313" key="3">
    <source>
        <dbReference type="EMBL" id="GMI26521.1"/>
    </source>
</evidence>
<feature type="signal peptide" evidence="2">
    <location>
        <begin position="1"/>
        <end position="18"/>
    </location>
</feature>
<evidence type="ECO:0000313" key="4">
    <source>
        <dbReference type="Proteomes" id="UP001165060"/>
    </source>
</evidence>
<organism evidence="3 4">
    <name type="scientific">Tetraparma gracilis</name>
    <dbReference type="NCBI Taxonomy" id="2962635"/>
    <lineage>
        <taxon>Eukaryota</taxon>
        <taxon>Sar</taxon>
        <taxon>Stramenopiles</taxon>
        <taxon>Ochrophyta</taxon>
        <taxon>Bolidophyceae</taxon>
        <taxon>Parmales</taxon>
        <taxon>Triparmaceae</taxon>
        <taxon>Tetraparma</taxon>
    </lineage>
</organism>
<accession>A0ABQ6MIA8</accession>
<feature type="chain" id="PRO_5046300162" evidence="2">
    <location>
        <begin position="19"/>
        <end position="135"/>
    </location>
</feature>
<sequence length="135" mass="14727">MKLHSLLPLLSLLSGIAADGDDDAPPPPPPPSSDLKLHVCTSSNEDLVGVYSGIGFEDEAPMWLNEDGMGIWRHGGFWYIGDYASWPPQTYYRCVVGCEQSLDIPPLTGYKQKKDVSEDDTITLQLEPCGASSEL</sequence>
<proteinExistence type="predicted"/>
<gene>
    <name evidence="3" type="ORF">TeGR_g4955</name>
</gene>
<evidence type="ECO:0000256" key="2">
    <source>
        <dbReference type="SAM" id="SignalP"/>
    </source>
</evidence>
<comment type="caution">
    <text evidence="3">The sequence shown here is derived from an EMBL/GenBank/DDBJ whole genome shotgun (WGS) entry which is preliminary data.</text>
</comment>
<protein>
    <submittedName>
        <fullName evidence="3">Uncharacterized protein</fullName>
    </submittedName>
</protein>
<dbReference type="Proteomes" id="UP001165060">
    <property type="component" value="Unassembled WGS sequence"/>
</dbReference>
<keyword evidence="2" id="KW-0732">Signal</keyword>
<name>A0ABQ6MIA8_9STRA</name>
<feature type="region of interest" description="Disordered" evidence="1">
    <location>
        <begin position="18"/>
        <end position="37"/>
    </location>
</feature>
<reference evidence="3 4" key="1">
    <citation type="journal article" date="2023" name="Commun. Biol.">
        <title>Genome analysis of Parmales, the sister group of diatoms, reveals the evolutionary specialization of diatoms from phago-mixotrophs to photoautotrophs.</title>
        <authorList>
            <person name="Ban H."/>
            <person name="Sato S."/>
            <person name="Yoshikawa S."/>
            <person name="Yamada K."/>
            <person name="Nakamura Y."/>
            <person name="Ichinomiya M."/>
            <person name="Sato N."/>
            <person name="Blanc-Mathieu R."/>
            <person name="Endo H."/>
            <person name="Kuwata A."/>
            <person name="Ogata H."/>
        </authorList>
    </citation>
    <scope>NUCLEOTIDE SEQUENCE [LARGE SCALE GENOMIC DNA]</scope>
</reference>